<protein>
    <submittedName>
        <fullName evidence="2">Uncharacterized protein</fullName>
    </submittedName>
</protein>
<feature type="non-terminal residue" evidence="2">
    <location>
        <position position="121"/>
    </location>
</feature>
<gene>
    <name evidence="2" type="ORF">chiPu_0024783</name>
</gene>
<proteinExistence type="predicted"/>
<reference evidence="2 3" key="1">
    <citation type="journal article" date="2018" name="Nat. Ecol. Evol.">
        <title>Shark genomes provide insights into elasmobranch evolution and the origin of vertebrates.</title>
        <authorList>
            <person name="Hara Y"/>
            <person name="Yamaguchi K"/>
            <person name="Onimaru K"/>
            <person name="Kadota M"/>
            <person name="Koyanagi M"/>
            <person name="Keeley SD"/>
            <person name="Tatsumi K"/>
            <person name="Tanaka K"/>
            <person name="Motone F"/>
            <person name="Kageyama Y"/>
            <person name="Nozu R"/>
            <person name="Adachi N"/>
            <person name="Nishimura O"/>
            <person name="Nakagawa R"/>
            <person name="Tanegashima C"/>
            <person name="Kiyatake I"/>
            <person name="Matsumoto R"/>
            <person name="Murakumo K"/>
            <person name="Nishida K"/>
            <person name="Terakita A"/>
            <person name="Kuratani S"/>
            <person name="Sato K"/>
            <person name="Hyodo S Kuraku.S."/>
        </authorList>
    </citation>
    <scope>NUCLEOTIDE SEQUENCE [LARGE SCALE GENOMIC DNA]</scope>
</reference>
<name>A0A401TE98_CHIPU</name>
<feature type="region of interest" description="Disordered" evidence="1">
    <location>
        <begin position="97"/>
        <end position="121"/>
    </location>
</feature>
<feature type="non-terminal residue" evidence="2">
    <location>
        <position position="1"/>
    </location>
</feature>
<accession>A0A401TE98</accession>
<evidence type="ECO:0000313" key="2">
    <source>
        <dbReference type="EMBL" id="GCC40951.1"/>
    </source>
</evidence>
<evidence type="ECO:0000313" key="3">
    <source>
        <dbReference type="Proteomes" id="UP000287033"/>
    </source>
</evidence>
<dbReference type="STRING" id="137246.A0A401TE98"/>
<organism evidence="2 3">
    <name type="scientific">Chiloscyllium punctatum</name>
    <name type="common">Brownbanded bambooshark</name>
    <name type="synonym">Hemiscyllium punctatum</name>
    <dbReference type="NCBI Taxonomy" id="137246"/>
    <lineage>
        <taxon>Eukaryota</taxon>
        <taxon>Metazoa</taxon>
        <taxon>Chordata</taxon>
        <taxon>Craniata</taxon>
        <taxon>Vertebrata</taxon>
        <taxon>Chondrichthyes</taxon>
        <taxon>Elasmobranchii</taxon>
        <taxon>Galeomorphii</taxon>
        <taxon>Galeoidea</taxon>
        <taxon>Orectolobiformes</taxon>
        <taxon>Hemiscylliidae</taxon>
        <taxon>Chiloscyllium</taxon>
    </lineage>
</organism>
<comment type="caution">
    <text evidence="2">The sequence shown here is derived from an EMBL/GenBank/DDBJ whole genome shotgun (WGS) entry which is preliminary data.</text>
</comment>
<dbReference type="OrthoDB" id="268576at2759"/>
<evidence type="ECO:0000256" key="1">
    <source>
        <dbReference type="SAM" id="MobiDB-lite"/>
    </source>
</evidence>
<dbReference type="AlphaFoldDB" id="A0A401TE98"/>
<dbReference type="Proteomes" id="UP000287033">
    <property type="component" value="Unassembled WGS sequence"/>
</dbReference>
<sequence>GLAQLCTNIMAGAALRHGFTRLSVSPALPQAQSLLRATARLWEPIRLASSLAARTVSCSSGKPGWQSHCRLHTSSSLANNKYNWLDRSKYTVRPIGVRKTGGRDHTGMSHAPRTPVQRATA</sequence>
<keyword evidence="3" id="KW-1185">Reference proteome</keyword>
<dbReference type="EMBL" id="BEZZ01046141">
    <property type="protein sequence ID" value="GCC40951.1"/>
    <property type="molecule type" value="Genomic_DNA"/>
</dbReference>